<keyword evidence="3" id="KW-1185">Reference proteome</keyword>
<dbReference type="PATRIC" id="fig|161398.10.peg.4115"/>
<accession>A0A0S2K850</accession>
<sequence length="88" mass="9129">MTYVWSNQAGKVEHNTPEGPLHSTAQDLNCSAMCTSIAETTDKVLGVVSGNVTGGVSKQVGGALVKANTISEVIGTVSDIKEKIEVPE</sequence>
<name>A0A0S2K850_9GAMM</name>
<proteinExistence type="predicted"/>
<dbReference type="EMBL" id="CP013188">
    <property type="protein sequence ID" value="ALO44481.1"/>
    <property type="molecule type" value="Genomic_DNA"/>
</dbReference>
<dbReference type="AlphaFoldDB" id="A0A0S2K850"/>
<dbReference type="Proteomes" id="UP000061457">
    <property type="component" value="Chromosome II"/>
</dbReference>
<organism evidence="2 3">
    <name type="scientific">Pseudoalteromonas phenolica</name>
    <dbReference type="NCBI Taxonomy" id="161398"/>
    <lineage>
        <taxon>Bacteria</taxon>
        <taxon>Pseudomonadati</taxon>
        <taxon>Pseudomonadota</taxon>
        <taxon>Gammaproteobacteria</taxon>
        <taxon>Alteromonadales</taxon>
        <taxon>Pseudoalteromonadaceae</taxon>
        <taxon>Pseudoalteromonas</taxon>
    </lineage>
</organism>
<gene>
    <name evidence="2" type="ORF">PP2015_4013</name>
</gene>
<feature type="region of interest" description="Disordered" evidence="1">
    <location>
        <begin position="1"/>
        <end position="22"/>
    </location>
</feature>
<dbReference type="OrthoDB" id="625140at2"/>
<protein>
    <submittedName>
        <fullName evidence="2">Uncharacterized protein</fullName>
    </submittedName>
</protein>
<dbReference type="RefSeq" id="WP_058032334.1">
    <property type="nucleotide sequence ID" value="NZ_CP013188.1"/>
</dbReference>
<evidence type="ECO:0000313" key="3">
    <source>
        <dbReference type="Proteomes" id="UP000061457"/>
    </source>
</evidence>
<evidence type="ECO:0000256" key="1">
    <source>
        <dbReference type="SAM" id="MobiDB-lite"/>
    </source>
</evidence>
<evidence type="ECO:0000313" key="2">
    <source>
        <dbReference type="EMBL" id="ALO44481.1"/>
    </source>
</evidence>
<reference evidence="2 3" key="1">
    <citation type="submission" date="2015-11" db="EMBL/GenBank/DDBJ databases">
        <authorList>
            <person name="Zhang Y."/>
            <person name="Guo Z."/>
        </authorList>
    </citation>
    <scope>NUCLEOTIDE SEQUENCE [LARGE SCALE GENOMIC DNA]</scope>
    <source>
        <strain evidence="2 3">KCTC 12086</strain>
    </source>
</reference>
<dbReference type="KEGG" id="pphe:PP2015_4013"/>